<evidence type="ECO:0000256" key="1">
    <source>
        <dbReference type="ARBA" id="ARBA00004141"/>
    </source>
</evidence>
<dbReference type="NCBIfam" id="TIGR00756">
    <property type="entry name" value="PPR"/>
    <property type="match status" value="4"/>
</dbReference>
<dbReference type="Proteomes" id="UP000504609">
    <property type="component" value="Unplaced"/>
</dbReference>
<feature type="transmembrane region" description="Helical" evidence="9">
    <location>
        <begin position="81"/>
        <end position="99"/>
    </location>
</feature>
<dbReference type="InterPro" id="IPR002885">
    <property type="entry name" value="PPR_rpt"/>
</dbReference>
<feature type="domain" description="DYW" evidence="11">
    <location>
        <begin position="922"/>
        <end position="1014"/>
    </location>
</feature>
<dbReference type="InterPro" id="IPR032867">
    <property type="entry name" value="DYW_dom"/>
</dbReference>
<sequence>MGLRSNPTGNLSFSPSLILLLLLVSLFASVQVFSAEVEKEELDVPKDLGRRSKISWNNVDTIAAKKDVVDSEDLNLDLDSVGLGVFDAFFASLSMIIVSEIGDETFIIAALMAMRHPKSIVLSGALSALIVMTVLSTGLGRIVPNLISRKHTNNAATVLYAFFGLRLLYIAWRSKADSKSSTKKEMEEVEEKLEAGQSKTTFRRFFLRFCTPIFLESFILTFLAEWGDRSQIATIALATHKNALGVAVGAILGHSVCTSMAVIGGSMLASKISQGTVATVGGLLFLGFSLSSYFFPPLFLVALENFHSSNDSLPNTLHAKMVKNGSIFESRKFILSSYVKSEKLNDARKVFDEMPSRDVLTWTVLISGFARVNCSEMALQLFREMLVEGVCPNPFTLSTVLKLCSRVGDVKMGKGIHGWILRSGVSLDVVLENSMLDLYAKFDEFDYVTKLFDSMREKSTATYNILLGVHVRSDVNKSLDLFRNLPCRDTASWNTVICGLMQGGYLNEALELLYEMVENEPEFNKVTSSIALSVVSSLLIIELGRQVHGRIVRCGLHNDGFVKSSLINMYIKCGNLEKASVIYSQMPSGFATKQDFNIVCSDTMTEIVSRSSMVSGYVRNGKYEDAFKTFVSMVRERVLMDKFTIASVVSACSNAGVFELGRQIHAYIQKTGEQLDAHLTSSLIDMYAKGGSLDCARQIFEQTTYLNVVIWTSMITGCALHGQGKEAIRLFEKMRYEGMIPNEVTFIGVLAACSHAGLLEDGRLYFNMMKDVYAIKPKVEHFTCMVDLYGRAGHLNEVKKFIYENDLSHLNAVWKAFLSSCQLYKDIEMGNWVSERLFRLEPLDEGPYVLLSNMCSSNQKWEEAFRTRRSMQHRGISKTPGQSWIHVKNRVHSFVAGDRSHPQHAQIYEYLDKLIGRLKEIGYLFDVKLVMQDVEEEQGEVLLGWHSEKLAIAYGLISLGSSIPIRIMKNLRICTDCHNFMKLTSQLLCREIIVRDIHRFHHFNSGHCSCGDYW</sequence>
<evidence type="ECO:0000256" key="6">
    <source>
        <dbReference type="ARBA" id="ARBA00022989"/>
    </source>
</evidence>
<dbReference type="AlphaFoldDB" id="A0A6J1EPP7"/>
<evidence type="ECO:0000313" key="12">
    <source>
        <dbReference type="Proteomes" id="UP000504609"/>
    </source>
</evidence>
<evidence type="ECO:0000259" key="11">
    <source>
        <dbReference type="Pfam" id="PF14432"/>
    </source>
</evidence>
<dbReference type="Pfam" id="PF14432">
    <property type="entry name" value="DYW_deaminase"/>
    <property type="match status" value="1"/>
</dbReference>
<dbReference type="FunFam" id="1.25.40.10:FF:000305">
    <property type="entry name" value="Pentatricopeptide repeat-containing protein mitochondrial"/>
    <property type="match status" value="1"/>
</dbReference>
<keyword evidence="12" id="KW-1185">Reference proteome</keyword>
<feature type="transmembrane region" description="Helical" evidence="9">
    <location>
        <begin position="244"/>
        <end position="263"/>
    </location>
</feature>
<dbReference type="Pfam" id="PF01535">
    <property type="entry name" value="PPR"/>
    <property type="match status" value="4"/>
</dbReference>
<comment type="similarity">
    <text evidence="2">Belongs to the PPR family. PCMP-H subfamily.</text>
</comment>
<feature type="transmembrane region" description="Helical" evidence="9">
    <location>
        <begin position="120"/>
        <end position="143"/>
    </location>
</feature>
<dbReference type="GO" id="GO:0009451">
    <property type="term" value="P:RNA modification"/>
    <property type="evidence" value="ECO:0007669"/>
    <property type="project" value="InterPro"/>
</dbReference>
<comment type="subcellular location">
    <subcellularLocation>
        <location evidence="1">Membrane</location>
        <topology evidence="1">Multi-pass membrane protein</topology>
    </subcellularLocation>
</comment>
<dbReference type="PANTHER" id="PTHR47926:SF347">
    <property type="entry name" value="PENTATRICOPEPTIDE REPEAT-CONTAINING PROTEIN"/>
    <property type="match status" value="1"/>
</dbReference>
<dbReference type="Pfam" id="PF20430">
    <property type="entry name" value="Eplus_motif"/>
    <property type="match status" value="1"/>
</dbReference>
<dbReference type="InterPro" id="IPR046848">
    <property type="entry name" value="E_motif"/>
</dbReference>
<feature type="repeat" description="PPR" evidence="8">
    <location>
        <begin position="489"/>
        <end position="523"/>
    </location>
</feature>
<evidence type="ECO:0000256" key="4">
    <source>
        <dbReference type="ARBA" id="ARBA00022692"/>
    </source>
</evidence>
<dbReference type="InterPro" id="IPR046849">
    <property type="entry name" value="E2_motif"/>
</dbReference>
<dbReference type="GO" id="GO:0016020">
    <property type="term" value="C:membrane"/>
    <property type="evidence" value="ECO:0007669"/>
    <property type="project" value="UniProtKB-SubCell"/>
</dbReference>
<feature type="signal peptide" evidence="10">
    <location>
        <begin position="1"/>
        <end position="34"/>
    </location>
</feature>
<keyword evidence="7 9" id="KW-0472">Membrane</keyword>
<dbReference type="GO" id="GO:0008270">
    <property type="term" value="F:zinc ion binding"/>
    <property type="evidence" value="ECO:0007669"/>
    <property type="project" value="InterPro"/>
</dbReference>
<dbReference type="PROSITE" id="PS51375">
    <property type="entry name" value="PPR"/>
    <property type="match status" value="4"/>
</dbReference>
<evidence type="ECO:0000256" key="9">
    <source>
        <dbReference type="SAM" id="Phobius"/>
    </source>
</evidence>
<dbReference type="GO" id="GO:0046873">
    <property type="term" value="F:metal ion transmembrane transporter activity"/>
    <property type="evidence" value="ECO:0007669"/>
    <property type="project" value="InterPro"/>
</dbReference>
<dbReference type="GeneID" id="111436248"/>
<feature type="repeat" description="PPR" evidence="8">
    <location>
        <begin position="606"/>
        <end position="640"/>
    </location>
</feature>
<dbReference type="Pfam" id="PF01169">
    <property type="entry name" value="GDT1"/>
    <property type="match status" value="2"/>
</dbReference>
<dbReference type="InterPro" id="IPR001727">
    <property type="entry name" value="GDT1-like"/>
</dbReference>
<gene>
    <name evidence="13" type="primary">LOC111436248</name>
</gene>
<evidence type="ECO:0000256" key="10">
    <source>
        <dbReference type="SAM" id="SignalP"/>
    </source>
</evidence>
<feature type="repeat" description="PPR" evidence="8">
    <location>
        <begin position="358"/>
        <end position="392"/>
    </location>
</feature>
<dbReference type="Pfam" id="PF20431">
    <property type="entry name" value="E_motif"/>
    <property type="match status" value="1"/>
</dbReference>
<keyword evidence="6 9" id="KW-1133">Transmembrane helix</keyword>
<evidence type="ECO:0000313" key="13">
    <source>
        <dbReference type="RefSeq" id="XP_022929759.1"/>
    </source>
</evidence>
<keyword evidence="4 9" id="KW-0812">Transmembrane</keyword>
<proteinExistence type="inferred from homology"/>
<dbReference type="GO" id="GO:0003723">
    <property type="term" value="F:RNA binding"/>
    <property type="evidence" value="ECO:0007669"/>
    <property type="project" value="InterPro"/>
</dbReference>
<dbReference type="PANTHER" id="PTHR47926">
    <property type="entry name" value="PENTATRICOPEPTIDE REPEAT-CONTAINING PROTEIN"/>
    <property type="match status" value="1"/>
</dbReference>
<dbReference type="InterPro" id="IPR046960">
    <property type="entry name" value="PPR_At4g14850-like_plant"/>
</dbReference>
<dbReference type="InterPro" id="IPR011990">
    <property type="entry name" value="TPR-like_helical_dom_sf"/>
</dbReference>
<keyword evidence="10" id="KW-0732">Signal</keyword>
<name>A0A6J1EPP7_CUCMO</name>
<keyword evidence="5" id="KW-0677">Repeat</keyword>
<organism evidence="12 13">
    <name type="scientific">Cucurbita moschata</name>
    <name type="common">Winter crookneck squash</name>
    <name type="synonym">Cucurbita pepo var. moschata</name>
    <dbReference type="NCBI Taxonomy" id="3662"/>
    <lineage>
        <taxon>Eukaryota</taxon>
        <taxon>Viridiplantae</taxon>
        <taxon>Streptophyta</taxon>
        <taxon>Embryophyta</taxon>
        <taxon>Tracheophyta</taxon>
        <taxon>Spermatophyta</taxon>
        <taxon>Magnoliopsida</taxon>
        <taxon>eudicotyledons</taxon>
        <taxon>Gunneridae</taxon>
        <taxon>Pentapetalae</taxon>
        <taxon>rosids</taxon>
        <taxon>fabids</taxon>
        <taxon>Cucurbitales</taxon>
        <taxon>Cucurbitaceae</taxon>
        <taxon>Cucurbiteae</taxon>
        <taxon>Cucurbita</taxon>
    </lineage>
</organism>
<evidence type="ECO:0000256" key="3">
    <source>
        <dbReference type="ARBA" id="ARBA00009190"/>
    </source>
</evidence>
<dbReference type="Gene3D" id="1.25.40.10">
    <property type="entry name" value="Tetratricopeptide repeat domain"/>
    <property type="match status" value="4"/>
</dbReference>
<comment type="similarity">
    <text evidence="3">Belongs to the GDT1 family.</text>
</comment>
<dbReference type="RefSeq" id="XP_022929759.1">
    <property type="nucleotide sequence ID" value="XM_023073991.1"/>
</dbReference>
<dbReference type="Pfam" id="PF13041">
    <property type="entry name" value="PPR_2"/>
    <property type="match status" value="2"/>
</dbReference>
<accession>A0A6J1EPP7</accession>
<protein>
    <submittedName>
        <fullName evidence="13">Pentatricopeptide repeat-containing protein At3g23330</fullName>
    </submittedName>
</protein>
<feature type="transmembrane region" description="Helical" evidence="9">
    <location>
        <begin position="205"/>
        <end position="224"/>
    </location>
</feature>
<evidence type="ECO:0000256" key="2">
    <source>
        <dbReference type="ARBA" id="ARBA00006643"/>
    </source>
</evidence>
<feature type="transmembrane region" description="Helical" evidence="9">
    <location>
        <begin position="275"/>
        <end position="295"/>
    </location>
</feature>
<reference evidence="13" key="1">
    <citation type="submission" date="2025-08" db="UniProtKB">
        <authorList>
            <consortium name="RefSeq"/>
        </authorList>
    </citation>
    <scope>IDENTIFICATION</scope>
    <source>
        <tissue evidence="13">Young leaves</tissue>
    </source>
</reference>
<dbReference type="KEGG" id="cmos:111436248"/>
<feature type="chain" id="PRO_5027087395" evidence="10">
    <location>
        <begin position="35"/>
        <end position="1014"/>
    </location>
</feature>
<evidence type="ECO:0000256" key="5">
    <source>
        <dbReference type="ARBA" id="ARBA00022737"/>
    </source>
</evidence>
<evidence type="ECO:0000256" key="8">
    <source>
        <dbReference type="PROSITE-ProRule" id="PRU00708"/>
    </source>
</evidence>
<feature type="repeat" description="PPR" evidence="8">
    <location>
        <begin position="707"/>
        <end position="741"/>
    </location>
</feature>
<evidence type="ECO:0000256" key="7">
    <source>
        <dbReference type="ARBA" id="ARBA00023136"/>
    </source>
</evidence>
<feature type="transmembrane region" description="Helical" evidence="9">
    <location>
        <begin position="155"/>
        <end position="172"/>
    </location>
</feature>